<evidence type="ECO:0000256" key="3">
    <source>
        <dbReference type="ARBA" id="ARBA00013194"/>
    </source>
</evidence>
<evidence type="ECO:0000256" key="4">
    <source>
        <dbReference type="ARBA" id="ARBA00016902"/>
    </source>
</evidence>
<feature type="compositionally biased region" description="Basic residues" evidence="12">
    <location>
        <begin position="502"/>
        <end position="512"/>
    </location>
</feature>
<protein>
    <recommendedName>
        <fullName evidence="4 11">Trigger factor</fullName>
        <shortName evidence="11">TF</shortName>
        <ecNumber evidence="3 11">5.2.1.8</ecNumber>
    </recommendedName>
    <alternativeName>
        <fullName evidence="10 11">PPIase</fullName>
    </alternativeName>
</protein>
<feature type="compositionally biased region" description="Basic and acidic residues" evidence="12">
    <location>
        <begin position="513"/>
        <end position="524"/>
    </location>
</feature>
<feature type="domain" description="PPIase FKBP-type" evidence="13">
    <location>
        <begin position="162"/>
        <end position="219"/>
    </location>
</feature>
<keyword evidence="8 11" id="KW-0413">Isomerase</keyword>
<evidence type="ECO:0000259" key="15">
    <source>
        <dbReference type="Pfam" id="PF05698"/>
    </source>
</evidence>
<proteinExistence type="inferred from homology"/>
<dbReference type="Pfam" id="PF05698">
    <property type="entry name" value="Trigger_C"/>
    <property type="match status" value="1"/>
</dbReference>
<dbReference type="EC" id="5.2.1.8" evidence="3 11"/>
<dbReference type="Proteomes" id="UP000222106">
    <property type="component" value="Unassembled WGS sequence"/>
</dbReference>
<evidence type="ECO:0000256" key="10">
    <source>
        <dbReference type="ARBA" id="ARBA00029986"/>
    </source>
</evidence>
<dbReference type="Pfam" id="PF05697">
    <property type="entry name" value="Trigger_N"/>
    <property type="match status" value="1"/>
</dbReference>
<comment type="catalytic activity">
    <reaction evidence="1 11">
        <text>[protein]-peptidylproline (omega=180) = [protein]-peptidylproline (omega=0)</text>
        <dbReference type="Rhea" id="RHEA:16237"/>
        <dbReference type="Rhea" id="RHEA-COMP:10747"/>
        <dbReference type="Rhea" id="RHEA-COMP:10748"/>
        <dbReference type="ChEBI" id="CHEBI:83833"/>
        <dbReference type="ChEBI" id="CHEBI:83834"/>
        <dbReference type="EC" id="5.2.1.8"/>
    </reaction>
</comment>
<sequence>MKSAVENLEPTRVKLTVEVSYDELKPSLDHAYSHIAEQVNVPGFRKGKVPPRVLEQRVGRAAVIEHAVNDAVPGFYNQAVAETEVRPMGQPSINVTEIPAVTGTPGGQLVFEAEVDVRPEITLPALDGLEITVDEAAVADDDVTAKLDELRERFGTLVGVDRPAQDGDFVVIDLSAKIGDEEIDSVSGVSYQIGAGNMLDGLDEALTGLTAGETTTFTASLAGGEHAGEEAEVTVTPTAVKERELPEADDEFAQLASEFDTIDELLEDLRGQAAKDKASDQAVQARDLLLERLRGDVEIPVPSGVVEAEIGRHLEAEGKEAGDPHGEEVREEITDLLRDQMLLDTLVDQLSVGVTQNELLEFLVSSAQQYGMEPNQFIQAASQTGQIQAFMGEIARNKALAVALRQVSVKDSEGNEVDLSEYIGSDELDAAGPEGEAGSTESPESAESAESPESPESAESPESPESAESAESAASPEEPAEATTDEQAEVAEEPKPKAEKKPAKKAAKKSTAKKTEKVAEEAGE</sequence>
<evidence type="ECO:0000259" key="13">
    <source>
        <dbReference type="Pfam" id="PF00254"/>
    </source>
</evidence>
<dbReference type="InterPro" id="IPR001179">
    <property type="entry name" value="PPIase_FKBP_dom"/>
</dbReference>
<evidence type="ECO:0000313" key="16">
    <source>
        <dbReference type="EMBL" id="PFG38547.1"/>
    </source>
</evidence>
<dbReference type="InterPro" id="IPR037041">
    <property type="entry name" value="Trigger_fac_C_sf"/>
</dbReference>
<dbReference type="InterPro" id="IPR005215">
    <property type="entry name" value="Trig_fac"/>
</dbReference>
<dbReference type="GO" id="GO:0043022">
    <property type="term" value="F:ribosome binding"/>
    <property type="evidence" value="ECO:0007669"/>
    <property type="project" value="TreeGrafter"/>
</dbReference>
<reference evidence="16 17" key="1">
    <citation type="submission" date="2017-10" db="EMBL/GenBank/DDBJ databases">
        <title>Sequencing the genomes of 1000 actinobacteria strains.</title>
        <authorList>
            <person name="Klenk H.-P."/>
        </authorList>
    </citation>
    <scope>NUCLEOTIDE SEQUENCE [LARGE SCALE GENOMIC DNA]</scope>
    <source>
        <strain evidence="16 17">DSM 21838</strain>
    </source>
</reference>
<comment type="caution">
    <text evidence="16">The sequence shown here is derived from an EMBL/GenBank/DDBJ whole genome shotgun (WGS) entry which is preliminary data.</text>
</comment>
<dbReference type="Gene3D" id="3.10.50.40">
    <property type="match status" value="1"/>
</dbReference>
<dbReference type="GO" id="GO:0043335">
    <property type="term" value="P:protein unfolding"/>
    <property type="evidence" value="ECO:0007669"/>
    <property type="project" value="TreeGrafter"/>
</dbReference>
<evidence type="ECO:0000256" key="1">
    <source>
        <dbReference type="ARBA" id="ARBA00000971"/>
    </source>
</evidence>
<keyword evidence="7 11" id="KW-0143">Chaperone</keyword>
<evidence type="ECO:0000256" key="8">
    <source>
        <dbReference type="ARBA" id="ARBA00023235"/>
    </source>
</evidence>
<feature type="compositionally biased region" description="Acidic residues" evidence="12">
    <location>
        <begin position="418"/>
        <end position="429"/>
    </location>
</feature>
<dbReference type="InterPro" id="IPR008880">
    <property type="entry name" value="Trigger_fac_C"/>
</dbReference>
<comment type="function">
    <text evidence="11">Involved in protein export. Acts as a chaperone by maintaining the newly synthesized protein in an open conformation. Functions as a peptidyl-prolyl cis-trans isomerase.</text>
</comment>
<dbReference type="NCBIfam" id="TIGR00115">
    <property type="entry name" value="tig"/>
    <property type="match status" value="1"/>
</dbReference>
<evidence type="ECO:0000256" key="2">
    <source>
        <dbReference type="ARBA" id="ARBA00005464"/>
    </source>
</evidence>
<organism evidence="16 17">
    <name type="scientific">Georgenia soli</name>
    <dbReference type="NCBI Taxonomy" id="638953"/>
    <lineage>
        <taxon>Bacteria</taxon>
        <taxon>Bacillati</taxon>
        <taxon>Actinomycetota</taxon>
        <taxon>Actinomycetes</taxon>
        <taxon>Micrococcales</taxon>
        <taxon>Bogoriellaceae</taxon>
        <taxon>Georgenia</taxon>
    </lineage>
</organism>
<dbReference type="RefSeq" id="WP_098482797.1">
    <property type="nucleotide sequence ID" value="NZ_PDJI01000004.1"/>
</dbReference>
<feature type="compositionally biased region" description="Basic and acidic residues" evidence="12">
    <location>
        <begin position="492"/>
        <end position="501"/>
    </location>
</feature>
<keyword evidence="5 11" id="KW-0132">Cell division</keyword>
<dbReference type="SUPFAM" id="SSF102735">
    <property type="entry name" value="Trigger factor ribosome-binding domain"/>
    <property type="match status" value="1"/>
</dbReference>
<keyword evidence="11" id="KW-0963">Cytoplasm</keyword>
<dbReference type="SUPFAM" id="SSF54534">
    <property type="entry name" value="FKBP-like"/>
    <property type="match status" value="1"/>
</dbReference>
<evidence type="ECO:0000256" key="11">
    <source>
        <dbReference type="HAMAP-Rule" id="MF_00303"/>
    </source>
</evidence>
<name>A0A2A9EHK3_9MICO</name>
<evidence type="ECO:0000313" key="17">
    <source>
        <dbReference type="Proteomes" id="UP000222106"/>
    </source>
</evidence>
<dbReference type="EMBL" id="PDJI01000004">
    <property type="protein sequence ID" value="PFG38547.1"/>
    <property type="molecule type" value="Genomic_DNA"/>
</dbReference>
<dbReference type="InterPro" id="IPR046357">
    <property type="entry name" value="PPIase_dom_sf"/>
</dbReference>
<dbReference type="GO" id="GO:0051301">
    <property type="term" value="P:cell division"/>
    <property type="evidence" value="ECO:0007669"/>
    <property type="project" value="UniProtKB-KW"/>
</dbReference>
<dbReference type="Gene3D" id="3.30.70.1050">
    <property type="entry name" value="Trigger factor ribosome-binding domain"/>
    <property type="match status" value="1"/>
</dbReference>
<evidence type="ECO:0000256" key="7">
    <source>
        <dbReference type="ARBA" id="ARBA00023186"/>
    </source>
</evidence>
<dbReference type="InterPro" id="IPR027304">
    <property type="entry name" value="Trigger_fact/SurA_dom_sf"/>
</dbReference>
<dbReference type="GO" id="GO:0051083">
    <property type="term" value="P:'de novo' cotranslational protein folding"/>
    <property type="evidence" value="ECO:0007669"/>
    <property type="project" value="TreeGrafter"/>
</dbReference>
<evidence type="ECO:0000256" key="9">
    <source>
        <dbReference type="ARBA" id="ARBA00023306"/>
    </source>
</evidence>
<feature type="compositionally biased region" description="Acidic residues" evidence="12">
    <location>
        <begin position="478"/>
        <end position="491"/>
    </location>
</feature>
<comment type="subcellular location">
    <subcellularLocation>
        <location evidence="11">Cytoplasm</location>
    </subcellularLocation>
    <text evidence="11">About half TF is bound to the ribosome near the polypeptide exit tunnel while the other half is free in the cytoplasm.</text>
</comment>
<evidence type="ECO:0000259" key="14">
    <source>
        <dbReference type="Pfam" id="PF05697"/>
    </source>
</evidence>
<dbReference type="InterPro" id="IPR036611">
    <property type="entry name" value="Trigger_fac_ribosome-bd_sf"/>
</dbReference>
<feature type="region of interest" description="Disordered" evidence="12">
    <location>
        <begin position="418"/>
        <end position="524"/>
    </location>
</feature>
<dbReference type="PANTHER" id="PTHR30560:SF3">
    <property type="entry name" value="TRIGGER FACTOR-LIKE PROTEIN TIG, CHLOROPLASTIC"/>
    <property type="match status" value="1"/>
</dbReference>
<dbReference type="Gene3D" id="1.10.3120.10">
    <property type="entry name" value="Trigger factor, C-terminal domain"/>
    <property type="match status" value="1"/>
</dbReference>
<keyword evidence="9 11" id="KW-0131">Cell cycle</keyword>
<dbReference type="OrthoDB" id="9767721at2"/>
<dbReference type="PANTHER" id="PTHR30560">
    <property type="entry name" value="TRIGGER FACTOR CHAPERONE AND PEPTIDYL-PROLYL CIS/TRANS ISOMERASE"/>
    <property type="match status" value="1"/>
</dbReference>
<evidence type="ECO:0000256" key="6">
    <source>
        <dbReference type="ARBA" id="ARBA00023110"/>
    </source>
</evidence>
<dbReference type="SUPFAM" id="SSF109998">
    <property type="entry name" value="Triger factor/SurA peptide-binding domain-like"/>
    <property type="match status" value="1"/>
</dbReference>
<feature type="compositionally biased region" description="Low complexity" evidence="12">
    <location>
        <begin position="430"/>
        <end position="477"/>
    </location>
</feature>
<gene>
    <name evidence="11" type="primary">tig</name>
    <name evidence="16" type="ORF">ATJ97_1026</name>
</gene>
<keyword evidence="6 11" id="KW-0697">Rotamase</keyword>
<dbReference type="GO" id="GO:0003755">
    <property type="term" value="F:peptidyl-prolyl cis-trans isomerase activity"/>
    <property type="evidence" value="ECO:0007669"/>
    <property type="project" value="UniProtKB-UniRule"/>
</dbReference>
<evidence type="ECO:0000256" key="5">
    <source>
        <dbReference type="ARBA" id="ARBA00022618"/>
    </source>
</evidence>
<comment type="domain">
    <text evidence="11">Consists of 3 domains; the N-terminus binds the ribosome, the middle domain has PPIase activity, while the C-terminus has intrinsic chaperone activity on its own.</text>
</comment>
<dbReference type="GO" id="GO:0005737">
    <property type="term" value="C:cytoplasm"/>
    <property type="evidence" value="ECO:0007669"/>
    <property type="project" value="UniProtKB-SubCell"/>
</dbReference>
<dbReference type="AlphaFoldDB" id="A0A2A9EHK3"/>
<dbReference type="Pfam" id="PF00254">
    <property type="entry name" value="FKBP_C"/>
    <property type="match status" value="1"/>
</dbReference>
<comment type="similarity">
    <text evidence="2 11">Belongs to the FKBP-type PPIase family. Tig subfamily.</text>
</comment>
<dbReference type="GO" id="GO:0044183">
    <property type="term" value="F:protein folding chaperone"/>
    <property type="evidence" value="ECO:0007669"/>
    <property type="project" value="TreeGrafter"/>
</dbReference>
<keyword evidence="17" id="KW-1185">Reference proteome</keyword>
<dbReference type="HAMAP" id="MF_00303">
    <property type="entry name" value="Trigger_factor_Tig"/>
    <property type="match status" value="1"/>
</dbReference>
<evidence type="ECO:0000256" key="12">
    <source>
        <dbReference type="SAM" id="MobiDB-lite"/>
    </source>
</evidence>
<accession>A0A2A9EHK3</accession>
<feature type="domain" description="Trigger factor ribosome-binding bacterial" evidence="14">
    <location>
        <begin position="1"/>
        <end position="150"/>
    </location>
</feature>
<dbReference type="InterPro" id="IPR008881">
    <property type="entry name" value="Trigger_fac_ribosome-bd_bac"/>
</dbReference>
<feature type="domain" description="Trigger factor C-terminal" evidence="15">
    <location>
        <begin position="261"/>
        <end position="403"/>
    </location>
</feature>
<dbReference type="GO" id="GO:0015031">
    <property type="term" value="P:protein transport"/>
    <property type="evidence" value="ECO:0007669"/>
    <property type="project" value="UniProtKB-UniRule"/>
</dbReference>